<evidence type="ECO:0000313" key="3">
    <source>
        <dbReference type="Proteomes" id="UP000199377"/>
    </source>
</evidence>
<sequence>MAADGLSRDETETGDARSAAARARAAAADEALGLAPGGRPGLPLGRALGGIALWLGAETGLAWVLTRLTPPWGPVAPAEAAAAALAVTAPVAGLLIWASLARRAAAAEARVEAMARAQARAAAAAAAAPRPAASEGLSRADLTHAVAHAARDALDGERSAIARRIAELAEAQRRLEAAIVRLGAPLAAPATPPAAPQPLREAAPAASPAPSAPAAPAPAASAPAAPAPSAPPPSAPPPAPVAAPVPAPARAEEEPGLPLEPPAAQPARAPGAIPASPQPAAAADPQGSLPLAAEAAPADAGRDWGQVALALDFPRDERDDAGWAALAVAAKDRPIAELLQAAEDALTLLAQHGVYMEDLSVRLAPPALWTRFAQGERGPALASVGGVDDPETVENVRRMMKADPVFRDTAMHLMRRFDGVLRRAACEPKGVDRLLQLADSRTGRAFMLVAQAVGAFD</sequence>
<name>A0A1I3CWK4_9RHOB</name>
<dbReference type="Proteomes" id="UP000199377">
    <property type="component" value="Unassembled WGS sequence"/>
</dbReference>
<gene>
    <name evidence="2" type="ORF">SAMN05216258_102248</name>
</gene>
<feature type="compositionally biased region" description="Basic and acidic residues" evidence="1">
    <location>
        <begin position="1"/>
        <end position="15"/>
    </location>
</feature>
<dbReference type="AlphaFoldDB" id="A0A1I3CWK4"/>
<feature type="compositionally biased region" description="Pro residues" evidence="1">
    <location>
        <begin position="225"/>
        <end position="247"/>
    </location>
</feature>
<feature type="region of interest" description="Disordered" evidence="1">
    <location>
        <begin position="188"/>
        <end position="286"/>
    </location>
</feature>
<keyword evidence="3" id="KW-1185">Reference proteome</keyword>
<proteinExistence type="predicted"/>
<reference evidence="2 3" key="1">
    <citation type="submission" date="2016-10" db="EMBL/GenBank/DDBJ databases">
        <authorList>
            <person name="de Groot N.N."/>
        </authorList>
    </citation>
    <scope>NUCLEOTIDE SEQUENCE [LARGE SCALE GENOMIC DNA]</scope>
    <source>
        <strain evidence="2 3">CGMCC 1.11030</strain>
    </source>
</reference>
<dbReference type="RefSeq" id="WP_092858154.1">
    <property type="nucleotide sequence ID" value="NZ_FOQH01000002.1"/>
</dbReference>
<feature type="compositionally biased region" description="Low complexity" evidence="1">
    <location>
        <begin position="265"/>
        <end position="286"/>
    </location>
</feature>
<accession>A0A1I3CWK4</accession>
<dbReference type="STRING" id="1114924.SAMN05216258_102248"/>
<feature type="region of interest" description="Disordered" evidence="1">
    <location>
        <begin position="1"/>
        <end position="22"/>
    </location>
</feature>
<organism evidence="2 3">
    <name type="scientific">Albimonas pacifica</name>
    <dbReference type="NCBI Taxonomy" id="1114924"/>
    <lineage>
        <taxon>Bacteria</taxon>
        <taxon>Pseudomonadati</taxon>
        <taxon>Pseudomonadota</taxon>
        <taxon>Alphaproteobacteria</taxon>
        <taxon>Rhodobacterales</taxon>
        <taxon>Paracoccaceae</taxon>
        <taxon>Albimonas</taxon>
    </lineage>
</organism>
<feature type="compositionally biased region" description="Low complexity" evidence="1">
    <location>
        <begin position="197"/>
        <end position="209"/>
    </location>
</feature>
<evidence type="ECO:0000313" key="2">
    <source>
        <dbReference type="EMBL" id="SFH78738.1"/>
    </source>
</evidence>
<dbReference type="EMBL" id="FOQH01000002">
    <property type="protein sequence ID" value="SFH78738.1"/>
    <property type="molecule type" value="Genomic_DNA"/>
</dbReference>
<protein>
    <submittedName>
        <fullName evidence="2">Uncharacterized protein</fullName>
    </submittedName>
</protein>
<evidence type="ECO:0000256" key="1">
    <source>
        <dbReference type="SAM" id="MobiDB-lite"/>
    </source>
</evidence>